<keyword evidence="5" id="KW-1185">Reference proteome</keyword>
<keyword evidence="2" id="KW-1133">Transmembrane helix</keyword>
<comment type="caution">
    <text evidence="4">The sequence shown here is derived from an EMBL/GenBank/DDBJ whole genome shotgun (WGS) entry which is preliminary data.</text>
</comment>
<dbReference type="RefSeq" id="WP_233469127.1">
    <property type="nucleotide sequence ID" value="NZ_JAMXWF010000024.1"/>
</dbReference>
<protein>
    <submittedName>
        <fullName evidence="4">DUF1275 domain-containing protein</fullName>
    </submittedName>
    <submittedName>
        <fullName evidence="3">YoaK family protein</fullName>
    </submittedName>
</protein>
<feature type="compositionally biased region" description="Basic and acidic residues" evidence="1">
    <location>
        <begin position="250"/>
        <end position="259"/>
    </location>
</feature>
<dbReference type="EMBL" id="JAMXWF010000024">
    <property type="protein sequence ID" value="MDQ6410667.1"/>
    <property type="molecule type" value="Genomic_DNA"/>
</dbReference>
<evidence type="ECO:0000313" key="6">
    <source>
        <dbReference type="Proteomes" id="UP001242288"/>
    </source>
</evidence>
<sequence length="259" mass="27882">MNLREMMRSMDMEAAKAHLNVAVLLTLSGGFLDAFTYLGHGKVFANSMTGNIVLMAVNLAAGDWHQASRHVSPLVGFACGILAARLLQLMTPRWVRQPAIAALIFEIVFLAAAALKGLPEFWLIPGISFVATLQTMFFMQSGTVTYTSVMTTGNLRRSIQLFFESTIPKRDPAGLREAVVLGTISLSFALGAVVGGLTTRRLHDAALGVPATFLFIALLDIFRRVLSGRLSGTTADERGATSGPRGQVSNRDRVSGQAR</sequence>
<dbReference type="EMBL" id="JAPKHW010000024">
    <property type="protein sequence ID" value="MCX4148849.1"/>
    <property type="molecule type" value="Genomic_DNA"/>
</dbReference>
<evidence type="ECO:0000256" key="2">
    <source>
        <dbReference type="SAM" id="Phobius"/>
    </source>
</evidence>
<evidence type="ECO:0000313" key="4">
    <source>
        <dbReference type="EMBL" id="MDQ6410667.1"/>
    </source>
</evidence>
<feature type="transmembrane region" description="Helical" evidence="2">
    <location>
        <begin position="99"/>
        <end position="115"/>
    </location>
</feature>
<dbReference type="Pfam" id="PF06912">
    <property type="entry name" value="DUF1275"/>
    <property type="match status" value="1"/>
</dbReference>
<evidence type="ECO:0000313" key="5">
    <source>
        <dbReference type="Proteomes" id="UP001209412"/>
    </source>
</evidence>
<gene>
    <name evidence="4" type="ORF">NIE36_26165</name>
    <name evidence="3" type="ORF">OSB80_26245</name>
</gene>
<dbReference type="AlphaFoldDB" id="A0AAP5BHP6"/>
<proteinExistence type="predicted"/>
<dbReference type="PANTHER" id="PTHR37314">
    <property type="entry name" value="SLR0142 PROTEIN"/>
    <property type="match status" value="1"/>
</dbReference>
<name>A0AAP5BHP6_9BURK</name>
<dbReference type="PANTHER" id="PTHR37314:SF4">
    <property type="entry name" value="UPF0700 TRANSMEMBRANE PROTEIN YOAK"/>
    <property type="match status" value="1"/>
</dbReference>
<dbReference type="InterPro" id="IPR010699">
    <property type="entry name" value="DUF1275"/>
</dbReference>
<feature type="transmembrane region" description="Helical" evidence="2">
    <location>
        <begin position="178"/>
        <end position="199"/>
    </location>
</feature>
<feature type="transmembrane region" description="Helical" evidence="2">
    <location>
        <begin position="205"/>
        <end position="222"/>
    </location>
</feature>
<feature type="transmembrane region" description="Helical" evidence="2">
    <location>
        <begin position="121"/>
        <end position="139"/>
    </location>
</feature>
<dbReference type="Proteomes" id="UP001242288">
    <property type="component" value="Unassembled WGS sequence"/>
</dbReference>
<keyword evidence="2" id="KW-0472">Membrane</keyword>
<accession>A0AAP5BHP6</accession>
<evidence type="ECO:0000313" key="3">
    <source>
        <dbReference type="EMBL" id="MCX4148849.1"/>
    </source>
</evidence>
<feature type="region of interest" description="Disordered" evidence="1">
    <location>
        <begin position="233"/>
        <end position="259"/>
    </location>
</feature>
<evidence type="ECO:0000256" key="1">
    <source>
        <dbReference type="SAM" id="MobiDB-lite"/>
    </source>
</evidence>
<feature type="transmembrane region" description="Helical" evidence="2">
    <location>
        <begin position="70"/>
        <end position="87"/>
    </location>
</feature>
<reference evidence="4" key="1">
    <citation type="submission" date="2022-06" db="EMBL/GenBank/DDBJ databases">
        <title>PHB producers.</title>
        <authorList>
            <person name="Besaury L."/>
        </authorList>
    </citation>
    <scope>NUCLEOTIDE SEQUENCE</scope>
    <source>
        <strain evidence="4 5">SEWS6</strain>
    </source>
</reference>
<keyword evidence="2" id="KW-0812">Transmembrane</keyword>
<organism evidence="4 6">
    <name type="scientific">Paraburkholderia madseniana</name>
    <dbReference type="NCBI Taxonomy" id="2599607"/>
    <lineage>
        <taxon>Bacteria</taxon>
        <taxon>Pseudomonadati</taxon>
        <taxon>Pseudomonadota</taxon>
        <taxon>Betaproteobacteria</taxon>
        <taxon>Burkholderiales</taxon>
        <taxon>Burkholderiaceae</taxon>
        <taxon>Paraburkholderia</taxon>
    </lineage>
</organism>
<dbReference type="Proteomes" id="UP001209412">
    <property type="component" value="Unassembled WGS sequence"/>
</dbReference>